<dbReference type="AlphaFoldDB" id="A0A4E0RXX7"/>
<sequence>MLSFVIILGLFLIKTEGQQSYTCPSNPLPVTNESQVLEVPAANTTLPSNFQCTIILRSPNITTFTVTSIRFNIRPSANCDERYAQISTSRTPLFGSAKKLCGIQVFTNIISGLDEIYIHVMGSGFTSSDGFAVRYKSDGIRLTPVGLFIVMLQLSLSITWFCELGNDFLQINLPGTCPPISPTFFITILSK</sequence>
<evidence type="ECO:0008006" key="4">
    <source>
        <dbReference type="Google" id="ProtNLM"/>
    </source>
</evidence>
<feature type="signal peptide" evidence="1">
    <location>
        <begin position="1"/>
        <end position="17"/>
    </location>
</feature>
<evidence type="ECO:0000313" key="2">
    <source>
        <dbReference type="EMBL" id="THD28418.1"/>
    </source>
</evidence>
<dbReference type="EMBL" id="JXXN02000157">
    <property type="protein sequence ID" value="THD28418.1"/>
    <property type="molecule type" value="Genomic_DNA"/>
</dbReference>
<organism evidence="2 3">
    <name type="scientific">Fasciola hepatica</name>
    <name type="common">Liver fluke</name>
    <dbReference type="NCBI Taxonomy" id="6192"/>
    <lineage>
        <taxon>Eukaryota</taxon>
        <taxon>Metazoa</taxon>
        <taxon>Spiralia</taxon>
        <taxon>Lophotrochozoa</taxon>
        <taxon>Platyhelminthes</taxon>
        <taxon>Trematoda</taxon>
        <taxon>Digenea</taxon>
        <taxon>Plagiorchiida</taxon>
        <taxon>Echinostomata</taxon>
        <taxon>Echinostomatoidea</taxon>
        <taxon>Fasciolidae</taxon>
        <taxon>Fasciola</taxon>
    </lineage>
</organism>
<evidence type="ECO:0000256" key="1">
    <source>
        <dbReference type="SAM" id="SignalP"/>
    </source>
</evidence>
<feature type="chain" id="PRO_5020028227" description="CUB domain-containing protein" evidence="1">
    <location>
        <begin position="18"/>
        <end position="191"/>
    </location>
</feature>
<protein>
    <recommendedName>
        <fullName evidence="4">CUB domain-containing protein</fullName>
    </recommendedName>
</protein>
<dbReference type="SUPFAM" id="SSF49854">
    <property type="entry name" value="Spermadhesin, CUB domain"/>
    <property type="match status" value="1"/>
</dbReference>
<dbReference type="Proteomes" id="UP000230066">
    <property type="component" value="Unassembled WGS sequence"/>
</dbReference>
<name>A0A4E0RXX7_FASHE</name>
<accession>A0A4E0RXX7</accession>
<keyword evidence="3" id="KW-1185">Reference proteome</keyword>
<comment type="caution">
    <text evidence="2">The sequence shown here is derived from an EMBL/GenBank/DDBJ whole genome shotgun (WGS) entry which is preliminary data.</text>
</comment>
<evidence type="ECO:0000313" key="3">
    <source>
        <dbReference type="Proteomes" id="UP000230066"/>
    </source>
</evidence>
<reference evidence="2" key="1">
    <citation type="submission" date="2019-03" db="EMBL/GenBank/DDBJ databases">
        <title>Improved annotation for the trematode Fasciola hepatica.</title>
        <authorList>
            <person name="Choi Y.-J."/>
            <person name="Martin J."/>
            <person name="Mitreva M."/>
        </authorList>
    </citation>
    <scope>NUCLEOTIDE SEQUENCE [LARGE SCALE GENOMIC DNA]</scope>
</reference>
<keyword evidence="1" id="KW-0732">Signal</keyword>
<proteinExistence type="predicted"/>
<dbReference type="InterPro" id="IPR035914">
    <property type="entry name" value="Sperma_CUB_dom_sf"/>
</dbReference>
<dbReference type="Gene3D" id="2.60.120.290">
    <property type="entry name" value="Spermadhesin, CUB domain"/>
    <property type="match status" value="1"/>
</dbReference>
<gene>
    <name evidence="2" type="ORF">D915_000689</name>
</gene>